<protein>
    <recommendedName>
        <fullName evidence="12">Cytochrome P450 alkane hydroxylase</fullName>
    </recommendedName>
</protein>
<dbReference type="PROSITE" id="PS00086">
    <property type="entry name" value="CYTOCHROME_P450"/>
    <property type="match status" value="1"/>
</dbReference>
<dbReference type="EMBL" id="CAOQHR010000010">
    <property type="protein sequence ID" value="CAI6340176.1"/>
    <property type="molecule type" value="Genomic_DNA"/>
</dbReference>
<keyword evidence="4 8" id="KW-0479">Metal-binding</keyword>
<organism evidence="10 11">
    <name type="scientific">Periconia digitata</name>
    <dbReference type="NCBI Taxonomy" id="1303443"/>
    <lineage>
        <taxon>Eukaryota</taxon>
        <taxon>Fungi</taxon>
        <taxon>Dikarya</taxon>
        <taxon>Ascomycota</taxon>
        <taxon>Pezizomycotina</taxon>
        <taxon>Dothideomycetes</taxon>
        <taxon>Pleosporomycetidae</taxon>
        <taxon>Pleosporales</taxon>
        <taxon>Massarineae</taxon>
        <taxon>Periconiaceae</taxon>
        <taxon>Periconia</taxon>
    </lineage>
</organism>
<evidence type="ECO:0000313" key="10">
    <source>
        <dbReference type="EMBL" id="CAI6340176.1"/>
    </source>
</evidence>
<dbReference type="Gene3D" id="1.10.630.10">
    <property type="entry name" value="Cytochrome P450"/>
    <property type="match status" value="1"/>
</dbReference>
<dbReference type="PANTHER" id="PTHR24287:SF17">
    <property type="entry name" value="P450, PUTATIVE (EUROFUNG)-RELATED"/>
    <property type="match status" value="1"/>
</dbReference>
<evidence type="ECO:0000256" key="3">
    <source>
        <dbReference type="ARBA" id="ARBA00022617"/>
    </source>
</evidence>
<dbReference type="InterPro" id="IPR017972">
    <property type="entry name" value="Cyt_P450_CS"/>
</dbReference>
<dbReference type="InterPro" id="IPR002974">
    <property type="entry name" value="Cyt_P450_E_CYP52_ascomycetes"/>
</dbReference>
<evidence type="ECO:0000313" key="11">
    <source>
        <dbReference type="Proteomes" id="UP001152607"/>
    </source>
</evidence>
<evidence type="ECO:0000256" key="6">
    <source>
        <dbReference type="ARBA" id="ARBA00023004"/>
    </source>
</evidence>
<evidence type="ECO:0000256" key="1">
    <source>
        <dbReference type="ARBA" id="ARBA00001971"/>
    </source>
</evidence>
<dbReference type="GO" id="GO:0020037">
    <property type="term" value="F:heme binding"/>
    <property type="evidence" value="ECO:0007669"/>
    <property type="project" value="InterPro"/>
</dbReference>
<reference evidence="10" key="1">
    <citation type="submission" date="2023-01" db="EMBL/GenBank/DDBJ databases">
        <authorList>
            <person name="Van Ghelder C."/>
            <person name="Rancurel C."/>
        </authorList>
    </citation>
    <scope>NUCLEOTIDE SEQUENCE</scope>
    <source>
        <strain evidence="10">CNCM I-4278</strain>
    </source>
</reference>
<keyword evidence="11" id="KW-1185">Reference proteome</keyword>
<evidence type="ECO:0000256" key="5">
    <source>
        <dbReference type="ARBA" id="ARBA00023002"/>
    </source>
</evidence>
<sequence>MTLLTSPTILLTLTLLTLYIAYTKTKLYLTRRTFKSHHHCKPCPHTYHHDPILALDVLHETLTAAKSRRLLKNFQARFARMGGATTYRTRMLTQPFIVTCEPANIQTILSLRFKDYSLGNRIDSFHALLGDGIFNSDGATWARSRALLRPSFARDRVSDLEGLEALVGTLVSLLPRDGATVDLQGLFFRFTLDSAMAFLFGSAVGSLEGREEAARFALALGVASRDIVAKFRYGALKGVRPGKREAEAAVRTCHEYVERFVDEAIAWRKEREEKVADGDVDCGRHGGGEGEEKNGEKYVFLRELVKQTTDRTRLRDELINVLLAGRDSTAALMANFFFEVAKRPDIWEELRREVGVLEGKVPSYEELRGFKLVKYCLNEILRLYPVVPNNARLAIRDTVLPLGGGTDSKSPLFVPAGTTIGYNPYVMHRNPTFYGPTAESFDPYRWATIRPGWEYLPFNGGPRICLGQQFALTEASYVVVRMVQEFARVESRDENGGVWVEELGLTLSSFGGAKVGLWGAERG</sequence>
<dbReference type="GO" id="GO:0016712">
    <property type="term" value="F:oxidoreductase activity, acting on paired donors, with incorporation or reduction of molecular oxygen, reduced flavin or flavoprotein as one donor, and incorporation of one atom of oxygen"/>
    <property type="evidence" value="ECO:0007669"/>
    <property type="project" value="InterPro"/>
</dbReference>
<keyword evidence="7 9" id="KW-0503">Monooxygenase</keyword>
<evidence type="ECO:0000256" key="4">
    <source>
        <dbReference type="ARBA" id="ARBA00022723"/>
    </source>
</evidence>
<gene>
    <name evidence="10" type="ORF">PDIGIT_LOCUS13347</name>
</gene>
<comment type="similarity">
    <text evidence="2 9">Belongs to the cytochrome P450 family.</text>
</comment>
<dbReference type="InterPro" id="IPR001128">
    <property type="entry name" value="Cyt_P450"/>
</dbReference>
<accession>A0A9W4XW21</accession>
<dbReference type="AlphaFoldDB" id="A0A9W4XW21"/>
<dbReference type="GO" id="GO:0005506">
    <property type="term" value="F:iron ion binding"/>
    <property type="evidence" value="ECO:0007669"/>
    <property type="project" value="InterPro"/>
</dbReference>
<dbReference type="PRINTS" id="PR00464">
    <property type="entry name" value="EP450II"/>
</dbReference>
<comment type="caution">
    <text evidence="10">The sequence shown here is derived from an EMBL/GenBank/DDBJ whole genome shotgun (WGS) entry which is preliminary data.</text>
</comment>
<keyword evidence="3 8" id="KW-0349">Heme</keyword>
<dbReference type="InterPro" id="IPR002402">
    <property type="entry name" value="Cyt_P450_E_grp-II"/>
</dbReference>
<evidence type="ECO:0008006" key="12">
    <source>
        <dbReference type="Google" id="ProtNLM"/>
    </source>
</evidence>
<name>A0A9W4XW21_9PLEO</name>
<dbReference type="PRINTS" id="PR01239">
    <property type="entry name" value="EP450IICYP52"/>
</dbReference>
<dbReference type="InterPro" id="IPR036396">
    <property type="entry name" value="Cyt_P450_sf"/>
</dbReference>
<evidence type="ECO:0000256" key="2">
    <source>
        <dbReference type="ARBA" id="ARBA00010617"/>
    </source>
</evidence>
<keyword evidence="6 8" id="KW-0408">Iron</keyword>
<keyword evidence="5 9" id="KW-0560">Oxidoreductase</keyword>
<evidence type="ECO:0000256" key="9">
    <source>
        <dbReference type="RuleBase" id="RU000461"/>
    </source>
</evidence>
<dbReference type="PRINTS" id="PR00385">
    <property type="entry name" value="P450"/>
</dbReference>
<proteinExistence type="inferred from homology"/>
<dbReference type="InterPro" id="IPR047146">
    <property type="entry name" value="Cyt_P450_E_CYP52_fungi"/>
</dbReference>
<dbReference type="OrthoDB" id="1470350at2759"/>
<comment type="cofactor">
    <cofactor evidence="1 8">
        <name>heme</name>
        <dbReference type="ChEBI" id="CHEBI:30413"/>
    </cofactor>
</comment>
<dbReference type="Pfam" id="PF00067">
    <property type="entry name" value="p450"/>
    <property type="match status" value="1"/>
</dbReference>
<dbReference type="CDD" id="cd11063">
    <property type="entry name" value="CYP52"/>
    <property type="match status" value="1"/>
</dbReference>
<evidence type="ECO:0000256" key="8">
    <source>
        <dbReference type="PIRSR" id="PIRSR602402-1"/>
    </source>
</evidence>
<dbReference type="PANTHER" id="PTHR24287">
    <property type="entry name" value="P450, PUTATIVE (EUROFUNG)-RELATED"/>
    <property type="match status" value="1"/>
</dbReference>
<dbReference type="Proteomes" id="UP001152607">
    <property type="component" value="Unassembled WGS sequence"/>
</dbReference>
<dbReference type="SUPFAM" id="SSF48264">
    <property type="entry name" value="Cytochrome P450"/>
    <property type="match status" value="1"/>
</dbReference>
<feature type="binding site" description="axial binding residue" evidence="8">
    <location>
        <position position="465"/>
    </location>
    <ligand>
        <name>heme</name>
        <dbReference type="ChEBI" id="CHEBI:30413"/>
    </ligand>
    <ligandPart>
        <name>Fe</name>
        <dbReference type="ChEBI" id="CHEBI:18248"/>
    </ligandPart>
</feature>
<evidence type="ECO:0000256" key="7">
    <source>
        <dbReference type="ARBA" id="ARBA00023033"/>
    </source>
</evidence>